<dbReference type="CDD" id="cd09111">
    <property type="entry name" value="PLDc_ymdC_like_1"/>
    <property type="match status" value="1"/>
</dbReference>
<reference evidence="3 4" key="1">
    <citation type="submission" date="2020-08" db="EMBL/GenBank/DDBJ databases">
        <title>Genome sequence of Diaphorobacter aerolatus KACC 16536T.</title>
        <authorList>
            <person name="Hyun D.-W."/>
            <person name="Bae J.-W."/>
        </authorList>
    </citation>
    <scope>NUCLEOTIDE SEQUENCE [LARGE SCALE GENOMIC DNA]</scope>
    <source>
        <strain evidence="3 4">KACC 16536</strain>
    </source>
</reference>
<dbReference type="InterPro" id="IPR001736">
    <property type="entry name" value="PLipase_D/transphosphatidylase"/>
</dbReference>
<feature type="domain" description="PLD phosphodiesterase" evidence="2">
    <location>
        <begin position="204"/>
        <end position="231"/>
    </location>
</feature>
<dbReference type="PROSITE" id="PS50035">
    <property type="entry name" value="PLD"/>
    <property type="match status" value="2"/>
</dbReference>
<feature type="region of interest" description="Disordered" evidence="1">
    <location>
        <begin position="289"/>
        <end position="354"/>
    </location>
</feature>
<gene>
    <name evidence="3" type="ORF">H9K75_06975</name>
</gene>
<dbReference type="GO" id="GO:0032049">
    <property type="term" value="P:cardiolipin biosynthetic process"/>
    <property type="evidence" value="ECO:0007669"/>
    <property type="project" value="UniProtKB-ARBA"/>
</dbReference>
<feature type="region of interest" description="Disordered" evidence="1">
    <location>
        <begin position="387"/>
        <end position="437"/>
    </location>
</feature>
<dbReference type="KEGG" id="daer:H9K75_06975"/>
<dbReference type="Gene3D" id="3.30.870.10">
    <property type="entry name" value="Endonuclease Chain A"/>
    <property type="match status" value="2"/>
</dbReference>
<protein>
    <submittedName>
        <fullName evidence="3">Phospholipase D family protein</fullName>
    </submittedName>
</protein>
<proteinExistence type="predicted"/>
<keyword evidence="4" id="KW-1185">Reference proteome</keyword>
<organism evidence="3 4">
    <name type="scientific">Diaphorobacter aerolatus</name>
    <dbReference type="NCBI Taxonomy" id="1288495"/>
    <lineage>
        <taxon>Bacteria</taxon>
        <taxon>Pseudomonadati</taxon>
        <taxon>Pseudomonadota</taxon>
        <taxon>Betaproteobacteria</taxon>
        <taxon>Burkholderiales</taxon>
        <taxon>Comamonadaceae</taxon>
        <taxon>Diaphorobacter</taxon>
    </lineage>
</organism>
<feature type="compositionally biased region" description="Low complexity" evidence="1">
    <location>
        <begin position="427"/>
        <end position="437"/>
    </location>
</feature>
<dbReference type="CDD" id="cd09113">
    <property type="entry name" value="PLDc_ymdC_like_2"/>
    <property type="match status" value="1"/>
</dbReference>
<evidence type="ECO:0000313" key="4">
    <source>
        <dbReference type="Proteomes" id="UP000516028"/>
    </source>
</evidence>
<dbReference type="Proteomes" id="UP000516028">
    <property type="component" value="Chromosome"/>
</dbReference>
<dbReference type="GO" id="GO:0030572">
    <property type="term" value="F:phosphatidyltransferase activity"/>
    <property type="evidence" value="ECO:0007669"/>
    <property type="project" value="UniProtKB-ARBA"/>
</dbReference>
<sequence>MNAPTLTSPVHGTSLLLRKERWRGLAQRSTARLPAILLIALLLLQWLTGCATSKLPTNVERPVSTASAPVATAPLVQLAQARKQKESKAGAAASGFMLLTGAQTAYGSRLSLVEQARHTLDLQYYAIHADASTERLLVAIVDAARRGVRVRILLDDFHGTGRNALVMRMAFVPNVQMRMFNPLPGDRENIVSRMWHAATDFQRAQQRMHNKLFLSDNVMGVMGGRNLGDSYFGNAEANFIDADVLVVGPLVQDLSRSFDEYWNNERAYPVQSLIEKKELDRMRADFARRDEAASDSDSGSAENGDAKVSDREGRANAAPLQDASAAQNTGGARPMPPDGEPRPGMKDAVTQEQRAQAWNMQSLDLAKAPLIWGNAIMLADKPGKIPAVDAEGNTDPLTSHASARASPQARKTLRGENDDDGESGKKSAAAVAPAPVQPPDSVVDGLVSLIDYVNKDLLVVSPYFVPGERMMETFKAAVDRGVRVRILTNSLASNDAPVAHIGYARYREQLIRNGIELYELVSDPSNLRSALGMGSTGSATPQAQRVMLHSKVLVLDGRLTVVGSMNLDQRSKLQNTEIAVLVRSRKLSAETTQLIEQGLTQGAWRVVLENDRLVWKPPQNSDLKEETTDPDTSLPLRMMLKLIAPLVPDSVL</sequence>
<evidence type="ECO:0000256" key="1">
    <source>
        <dbReference type="SAM" id="MobiDB-lite"/>
    </source>
</evidence>
<dbReference type="PANTHER" id="PTHR21248">
    <property type="entry name" value="CARDIOLIPIN SYNTHASE"/>
    <property type="match status" value="1"/>
</dbReference>
<dbReference type="PANTHER" id="PTHR21248:SF12">
    <property type="entry name" value="CARDIOLIPIN SYNTHASE C"/>
    <property type="match status" value="1"/>
</dbReference>
<dbReference type="EMBL" id="CP060783">
    <property type="protein sequence ID" value="QNP49675.1"/>
    <property type="molecule type" value="Genomic_DNA"/>
</dbReference>
<feature type="domain" description="PLD phosphodiesterase" evidence="2">
    <location>
        <begin position="544"/>
        <end position="571"/>
    </location>
</feature>
<name>A0A7H0GN09_9BURK</name>
<feature type="compositionally biased region" description="Basic and acidic residues" evidence="1">
    <location>
        <begin position="304"/>
        <end position="314"/>
    </location>
</feature>
<accession>A0A7H0GN09</accession>
<evidence type="ECO:0000313" key="3">
    <source>
        <dbReference type="EMBL" id="QNP49675.1"/>
    </source>
</evidence>
<dbReference type="Pfam" id="PF13091">
    <property type="entry name" value="PLDc_2"/>
    <property type="match status" value="2"/>
</dbReference>
<evidence type="ECO:0000259" key="2">
    <source>
        <dbReference type="PROSITE" id="PS50035"/>
    </source>
</evidence>
<dbReference type="SMART" id="SM00155">
    <property type="entry name" value="PLDc"/>
    <property type="match status" value="2"/>
</dbReference>
<dbReference type="SUPFAM" id="SSF56024">
    <property type="entry name" value="Phospholipase D/nuclease"/>
    <property type="match status" value="2"/>
</dbReference>
<dbReference type="InterPro" id="IPR025202">
    <property type="entry name" value="PLD-like_dom"/>
</dbReference>
<dbReference type="AlphaFoldDB" id="A0A7H0GN09"/>